<feature type="compositionally biased region" description="Polar residues" evidence="1">
    <location>
        <begin position="238"/>
        <end position="254"/>
    </location>
</feature>
<comment type="caution">
    <text evidence="2">The sequence shown here is derived from an EMBL/GenBank/DDBJ whole genome shotgun (WGS) entry which is preliminary data.</text>
</comment>
<protein>
    <submittedName>
        <fullName evidence="2">Uncharacterized protein</fullName>
    </submittedName>
</protein>
<reference evidence="2" key="1">
    <citation type="submission" date="2021-06" db="EMBL/GenBank/DDBJ databases">
        <authorList>
            <person name="Hodson N. C."/>
            <person name="Mongue J. A."/>
            <person name="Jaron S. K."/>
        </authorList>
    </citation>
    <scope>NUCLEOTIDE SEQUENCE</scope>
</reference>
<feature type="region of interest" description="Disordered" evidence="1">
    <location>
        <begin position="217"/>
        <end position="325"/>
    </location>
</feature>
<dbReference type="AlphaFoldDB" id="A0A8J2PYJ8"/>
<evidence type="ECO:0000313" key="2">
    <source>
        <dbReference type="EMBL" id="CAG7826635.1"/>
    </source>
</evidence>
<proteinExistence type="predicted"/>
<feature type="non-terminal residue" evidence="2">
    <location>
        <position position="325"/>
    </location>
</feature>
<dbReference type="EMBL" id="CAJVCH010540574">
    <property type="protein sequence ID" value="CAG7826635.1"/>
    <property type="molecule type" value="Genomic_DNA"/>
</dbReference>
<feature type="compositionally biased region" description="Polar residues" evidence="1">
    <location>
        <begin position="263"/>
        <end position="285"/>
    </location>
</feature>
<dbReference type="Proteomes" id="UP000708208">
    <property type="component" value="Unassembled WGS sequence"/>
</dbReference>
<organism evidence="2 3">
    <name type="scientific">Allacma fusca</name>
    <dbReference type="NCBI Taxonomy" id="39272"/>
    <lineage>
        <taxon>Eukaryota</taxon>
        <taxon>Metazoa</taxon>
        <taxon>Ecdysozoa</taxon>
        <taxon>Arthropoda</taxon>
        <taxon>Hexapoda</taxon>
        <taxon>Collembola</taxon>
        <taxon>Symphypleona</taxon>
        <taxon>Sminthuridae</taxon>
        <taxon>Allacma</taxon>
    </lineage>
</organism>
<feature type="region of interest" description="Disordered" evidence="1">
    <location>
        <begin position="193"/>
        <end position="212"/>
    </location>
</feature>
<accession>A0A8J2PYJ8</accession>
<sequence>TAYVSWCPRSASIITPSHPKVRISFFYSVIMELVKLINSEEKITQTNCEALLSEFFENNETISLGNRTIPEIINYIDRTITPDYLGVVLFQEKLIELRQLNELRAKPTDHDKSTYLYIDLLNKKVETKEQYLSLFNALFKSGNENIASRLFKSLKSFQPSPSDSVSTTIKPACKNTGTTKWPKYTCRVAVTSPEPTPASLLPEKSRAKDVQFTTASSAITKTTVHPQQSNEPAREGQLHNSQPRGQSNVTSFPSTEPLLVKNETGQHSPKSVSSSPGIYNQQSGAASLPKNEIALTIGSPKDMPPLPSGAKGRSHHSKSDIFCLQ</sequence>
<evidence type="ECO:0000313" key="3">
    <source>
        <dbReference type="Proteomes" id="UP000708208"/>
    </source>
</evidence>
<keyword evidence="3" id="KW-1185">Reference proteome</keyword>
<feature type="compositionally biased region" description="Polar residues" evidence="1">
    <location>
        <begin position="217"/>
        <end position="231"/>
    </location>
</feature>
<name>A0A8J2PYJ8_9HEXA</name>
<evidence type="ECO:0000256" key="1">
    <source>
        <dbReference type="SAM" id="MobiDB-lite"/>
    </source>
</evidence>
<gene>
    <name evidence="2" type="ORF">AFUS01_LOCUS36680</name>
</gene>